<sequence length="297" mass="34503">MVDSINHNGFEGHARSHGEVMMDVDVNAHPNTISKALKKHGIYRRKAAQKPFINDSLAALRVEYAEYMLKEYPTKEHWRRVRFSDEVHFGYQPQQSEYIFRAEGQRDHPDCIQRVDKELLKLDDELENENAHCWAAVGYNFKSELVQYKIPTTRNGKMTLEVYKGILEKYVKLWIEAGHDFVLEEDSDSGYGAHNDPMKRFKTAIGLTWFFNCAGSPELASIENCWQPLKHYVKKHSRRTTADLFELAVEAWQALSQDSINAWIDSMPERLRAVIEAKGQFISDKKCLSAYLREKRT</sequence>
<dbReference type="Gene3D" id="3.30.420.10">
    <property type="entry name" value="Ribonuclease H-like superfamily/Ribonuclease H"/>
    <property type="match status" value="1"/>
</dbReference>
<proteinExistence type="predicted"/>
<keyword evidence="1" id="KW-1185">Reference proteome</keyword>
<protein>
    <recommendedName>
        <fullName evidence="4">Tc1-like transposase DDE domain-containing protein</fullName>
    </recommendedName>
</protein>
<dbReference type="RefSeq" id="XP_033454733.1">
    <property type="nucleotide sequence ID" value="XM_033602099.1"/>
</dbReference>
<dbReference type="InterPro" id="IPR036397">
    <property type="entry name" value="RNaseH_sf"/>
</dbReference>
<dbReference type="OrthoDB" id="3943628at2759"/>
<reference evidence="2 3" key="1">
    <citation type="submission" date="2020-01" db="EMBL/GenBank/DDBJ databases">
        <authorList>
            <consortium name="DOE Joint Genome Institute"/>
            <person name="Haridas S."/>
            <person name="Albert R."/>
            <person name="Binder M."/>
            <person name="Bloem J."/>
            <person name="Labutti K."/>
            <person name="Salamov A."/>
            <person name="Andreopoulos B."/>
            <person name="Baker S.E."/>
            <person name="Barry K."/>
            <person name="Bills G."/>
            <person name="Bluhm B.H."/>
            <person name="Cannon C."/>
            <person name="Castanera R."/>
            <person name="Culley D.E."/>
            <person name="Daum C."/>
            <person name="Ezra D."/>
            <person name="Gonzalez J.B."/>
            <person name="Henrissat B."/>
            <person name="Kuo A."/>
            <person name="Liang C."/>
            <person name="Lipzen A."/>
            <person name="Lutzoni F."/>
            <person name="Magnuson J."/>
            <person name="Mondo S."/>
            <person name="Nolan M."/>
            <person name="Ohm R."/>
            <person name="Pangilinan J."/>
            <person name="Park H.-J."/>
            <person name="Ramirez L."/>
            <person name="Alfaro M."/>
            <person name="Sun H."/>
            <person name="Tritt A."/>
            <person name="Yoshinaga Y."/>
            <person name="Zwiers L.-H."/>
            <person name="Turgeon B.G."/>
            <person name="Goodwin S.B."/>
            <person name="Spatafora J.W."/>
            <person name="Crous P.W."/>
            <person name="Grigoriev I.V."/>
        </authorList>
    </citation>
    <scope>NUCLEOTIDE SEQUENCE</scope>
    <source>
        <strain evidence="2 3">CBS 342.82</strain>
    </source>
</reference>
<dbReference type="Proteomes" id="UP000504637">
    <property type="component" value="Unplaced"/>
</dbReference>
<dbReference type="GeneID" id="54359895"/>
<gene>
    <name evidence="3" type="ORF">K489DRAFT_328943</name>
    <name evidence="2" type="ORF">K489DRAFT_328961</name>
</gene>
<evidence type="ECO:0000313" key="3">
    <source>
        <dbReference type="RefSeq" id="XP_033454738.1"/>
    </source>
</evidence>
<reference evidence="2 3" key="3">
    <citation type="submission" date="2025-04" db="UniProtKB">
        <authorList>
            <consortium name="RefSeq"/>
        </authorList>
    </citation>
    <scope>IDENTIFICATION</scope>
    <source>
        <strain evidence="2 3">CBS 342.82</strain>
    </source>
</reference>
<name>A0A6J3LSW1_9PEZI</name>
<organism evidence="3">
    <name type="scientific">Dissoconium aciculare CBS 342.82</name>
    <dbReference type="NCBI Taxonomy" id="1314786"/>
    <lineage>
        <taxon>Eukaryota</taxon>
        <taxon>Fungi</taxon>
        <taxon>Dikarya</taxon>
        <taxon>Ascomycota</taxon>
        <taxon>Pezizomycotina</taxon>
        <taxon>Dothideomycetes</taxon>
        <taxon>Dothideomycetidae</taxon>
        <taxon>Mycosphaerellales</taxon>
        <taxon>Dissoconiaceae</taxon>
        <taxon>Dissoconium</taxon>
    </lineage>
</organism>
<evidence type="ECO:0000313" key="1">
    <source>
        <dbReference type="Proteomes" id="UP000504637"/>
    </source>
</evidence>
<dbReference type="RefSeq" id="XP_033454738.1">
    <property type="nucleotide sequence ID" value="XM_033602095.1"/>
</dbReference>
<dbReference type="AlphaFoldDB" id="A0A6J3LSW1"/>
<dbReference type="GO" id="GO:0003676">
    <property type="term" value="F:nucleic acid binding"/>
    <property type="evidence" value="ECO:0007669"/>
    <property type="project" value="InterPro"/>
</dbReference>
<accession>A0A6J3LSW1</accession>
<evidence type="ECO:0000313" key="2">
    <source>
        <dbReference type="RefSeq" id="XP_033454733.1"/>
    </source>
</evidence>
<reference evidence="2 3" key="2">
    <citation type="submission" date="2020-04" db="EMBL/GenBank/DDBJ databases">
        <authorList>
            <consortium name="NCBI Genome Project"/>
        </authorList>
    </citation>
    <scope>NUCLEOTIDE SEQUENCE</scope>
    <source>
        <strain evidence="2 3">CBS 342.82</strain>
    </source>
</reference>
<evidence type="ECO:0008006" key="4">
    <source>
        <dbReference type="Google" id="ProtNLM"/>
    </source>
</evidence>